<proteinExistence type="inferred from homology"/>
<feature type="modified residue" description="Pyruvic acid (Ser); by autocatalysis" evidence="11">
    <location>
        <position position="188"/>
    </location>
</feature>
<keyword evidence="12" id="KW-0812">Transmembrane</keyword>
<keyword evidence="4 11" id="KW-0443">Lipid metabolism</keyword>
<comment type="pathway">
    <text evidence="11">Phospholipid metabolism; phosphatidylethanolamine biosynthesis; phosphatidylethanolamine from CDP-diacylglycerol: step 2/2.</text>
</comment>
<organism evidence="13 14">
    <name type="scientific">Geomonas diazotrophica</name>
    <dbReference type="NCBI Taxonomy" id="2843197"/>
    <lineage>
        <taxon>Bacteria</taxon>
        <taxon>Pseudomonadati</taxon>
        <taxon>Thermodesulfobacteriota</taxon>
        <taxon>Desulfuromonadia</taxon>
        <taxon>Geobacterales</taxon>
        <taxon>Geobacteraceae</taxon>
        <taxon>Geomonas</taxon>
    </lineage>
</organism>
<evidence type="ECO:0000256" key="4">
    <source>
        <dbReference type="ARBA" id="ARBA00023098"/>
    </source>
</evidence>
<dbReference type="PANTHER" id="PTHR35809">
    <property type="entry name" value="ARCHAETIDYLSERINE DECARBOXYLASE PROENZYME-RELATED"/>
    <property type="match status" value="1"/>
</dbReference>
<keyword evidence="3 11" id="KW-0210">Decarboxylase</keyword>
<keyword evidence="10 11" id="KW-0670">Pyruvate</keyword>
<evidence type="ECO:0000256" key="11">
    <source>
        <dbReference type="HAMAP-Rule" id="MF_00664"/>
    </source>
</evidence>
<keyword evidence="5 11" id="KW-0472">Membrane</keyword>
<evidence type="ECO:0000256" key="8">
    <source>
        <dbReference type="ARBA" id="ARBA00023239"/>
    </source>
</evidence>
<dbReference type="HAMAP" id="MF_00664">
    <property type="entry name" value="PS_decarb_PSD_A"/>
    <property type="match status" value="1"/>
</dbReference>
<dbReference type="InterPro" id="IPR003817">
    <property type="entry name" value="PS_Dcarbxylase"/>
</dbReference>
<comment type="function">
    <text evidence="11">Catalyzes the formation of phosphatidylethanolamine (PtdEtn) from phosphatidylserine (PtdSer).</text>
</comment>
<dbReference type="PANTHER" id="PTHR35809:SF1">
    <property type="entry name" value="ARCHAETIDYLSERINE DECARBOXYLASE PROENZYME-RELATED"/>
    <property type="match status" value="1"/>
</dbReference>
<keyword evidence="1 11" id="KW-1003">Cell membrane</keyword>
<gene>
    <name evidence="11" type="primary">psd</name>
    <name evidence="13" type="ORF">KP005_06295</name>
</gene>
<keyword evidence="12" id="KW-1133">Transmembrane helix</keyword>
<sequence>MRNTHTPVAVEGYPFIAGFAAVAALLALLGQFLHFGFFILAALFVLLALFSVFFFRNPERSTPAGENVVVAPADGEVIFLGKVTEPHTGAEMEKISIFMSVFNVHVNRAPITAKVADAFYTKGKFYDVRDERASFENEQQGVVLETENGLRMVVVQVAGLIARRIVCYAKVGDLLTRGRRYGLIRFGSRLDVYLPLGTRIDVVMGQKTVAGETVLGILP</sequence>
<comment type="subcellular location">
    <subcellularLocation>
        <location evidence="11">Cell membrane</location>
        <topology evidence="11">Peripheral membrane protein</topology>
    </subcellularLocation>
</comment>
<evidence type="ECO:0000256" key="5">
    <source>
        <dbReference type="ARBA" id="ARBA00023136"/>
    </source>
</evidence>
<reference evidence="13 14" key="1">
    <citation type="submission" date="2021-06" db="EMBL/GenBank/DDBJ databases">
        <title>Gemonas diversity in paddy soil.</title>
        <authorList>
            <person name="Liu G."/>
        </authorList>
    </citation>
    <scope>NUCLEOTIDE SEQUENCE [LARGE SCALE GENOMIC DNA]</scope>
    <source>
        <strain evidence="13 14">RG29</strain>
    </source>
</reference>
<evidence type="ECO:0000256" key="7">
    <source>
        <dbReference type="ARBA" id="ARBA00023209"/>
    </source>
</evidence>
<dbReference type="InterPro" id="IPR033175">
    <property type="entry name" value="PSD-A"/>
</dbReference>
<evidence type="ECO:0000313" key="14">
    <source>
        <dbReference type="Proteomes" id="UP000683493"/>
    </source>
</evidence>
<feature type="active site" description="Schiff-base intermediate with substrate; via pyruvic acid" evidence="11">
    <location>
        <position position="188"/>
    </location>
</feature>
<evidence type="ECO:0000256" key="2">
    <source>
        <dbReference type="ARBA" id="ARBA00022516"/>
    </source>
</evidence>
<keyword evidence="14" id="KW-1185">Reference proteome</keyword>
<evidence type="ECO:0000256" key="12">
    <source>
        <dbReference type="SAM" id="Phobius"/>
    </source>
</evidence>
<evidence type="ECO:0000256" key="10">
    <source>
        <dbReference type="ARBA" id="ARBA00023317"/>
    </source>
</evidence>
<dbReference type="NCBIfam" id="NF003685">
    <property type="entry name" value="PRK05305.2-5"/>
    <property type="match status" value="1"/>
</dbReference>
<keyword evidence="8 11" id="KW-0456">Lyase</keyword>
<evidence type="ECO:0000256" key="6">
    <source>
        <dbReference type="ARBA" id="ARBA00023145"/>
    </source>
</evidence>
<evidence type="ECO:0000256" key="1">
    <source>
        <dbReference type="ARBA" id="ARBA00022475"/>
    </source>
</evidence>
<keyword evidence="6 11" id="KW-0865">Zymogen</keyword>
<keyword evidence="9 11" id="KW-1208">Phospholipid metabolism</keyword>
<dbReference type="GO" id="GO:0004609">
    <property type="term" value="F:phosphatidylserine decarboxylase activity"/>
    <property type="evidence" value="ECO:0007669"/>
    <property type="project" value="UniProtKB-EC"/>
</dbReference>
<evidence type="ECO:0000256" key="3">
    <source>
        <dbReference type="ARBA" id="ARBA00022793"/>
    </source>
</evidence>
<evidence type="ECO:0000256" key="9">
    <source>
        <dbReference type="ARBA" id="ARBA00023264"/>
    </source>
</evidence>
<feature type="transmembrane region" description="Helical" evidence="12">
    <location>
        <begin position="12"/>
        <end position="29"/>
    </location>
</feature>
<accession>A0ABX8JKH3</accession>
<dbReference type="NCBIfam" id="NF003678">
    <property type="entry name" value="PRK05305.1-2"/>
    <property type="match status" value="1"/>
</dbReference>
<name>A0ABX8JKH3_9BACT</name>
<dbReference type="Pfam" id="PF02666">
    <property type="entry name" value="PS_Dcarbxylase"/>
    <property type="match status" value="1"/>
</dbReference>
<keyword evidence="7 11" id="KW-0594">Phospholipid biosynthesis</keyword>
<feature type="site" description="Cleavage (non-hydrolytic); by autocatalysis" evidence="11">
    <location>
        <begin position="187"/>
        <end position="188"/>
    </location>
</feature>
<comment type="catalytic activity">
    <reaction evidence="11">
        <text>a 1,2-diacyl-sn-glycero-3-phospho-L-serine + H(+) = a 1,2-diacyl-sn-glycero-3-phosphoethanolamine + CO2</text>
        <dbReference type="Rhea" id="RHEA:20828"/>
        <dbReference type="ChEBI" id="CHEBI:15378"/>
        <dbReference type="ChEBI" id="CHEBI:16526"/>
        <dbReference type="ChEBI" id="CHEBI:57262"/>
        <dbReference type="ChEBI" id="CHEBI:64612"/>
        <dbReference type="EC" id="4.1.1.65"/>
    </reaction>
</comment>
<dbReference type="EMBL" id="CP076724">
    <property type="protein sequence ID" value="QWV98888.1"/>
    <property type="molecule type" value="Genomic_DNA"/>
</dbReference>
<dbReference type="Proteomes" id="UP000683493">
    <property type="component" value="Chromosome"/>
</dbReference>
<evidence type="ECO:0000313" key="13">
    <source>
        <dbReference type="EMBL" id="QWV98888.1"/>
    </source>
</evidence>
<protein>
    <recommendedName>
        <fullName evidence="11">Phosphatidylserine decarboxylase proenzyme</fullName>
        <ecNumber evidence="11">4.1.1.65</ecNumber>
    </recommendedName>
    <component>
        <recommendedName>
            <fullName evidence="11">Phosphatidylserine decarboxylase alpha chain</fullName>
        </recommendedName>
    </component>
    <component>
        <recommendedName>
            <fullName evidence="11">Phosphatidylserine decarboxylase beta chain</fullName>
        </recommendedName>
    </component>
</protein>
<comment type="PTM">
    <text evidence="11">Is synthesized initially as an inactive proenzyme. Formation of the active enzyme involves a self-maturation process in which the active site pyruvoyl group is generated from an internal serine residue via an autocatalytic post-translational modification. Two non-identical subunits are generated from the proenzyme in this reaction, and the pyruvate is formed at the N-terminus of the alpha chain, which is derived from the carboxyl end of the proenzyme. The post-translation cleavage follows an unusual pathway, termed non-hydrolytic serinolysis, in which the side chain hydroxyl group of the serine supplies its oxygen atom to form the C-terminus of the beta chain, while the remainder of the serine residue undergoes an oxidative deamination to produce ammonia and the pyruvoyl prosthetic group on the alpha chain.</text>
</comment>
<feature type="chain" id="PRO_5044938092" description="Phosphatidylserine decarboxylase beta chain" evidence="11">
    <location>
        <begin position="1"/>
        <end position="187"/>
    </location>
</feature>
<comment type="subunit">
    <text evidence="11">Heterodimer of a large membrane-associated beta subunit and a small pyruvoyl-containing alpha subunit.</text>
</comment>
<feature type="chain" id="PRO_5044938093" description="Phosphatidylserine decarboxylase alpha chain" evidence="11">
    <location>
        <begin position="188"/>
        <end position="219"/>
    </location>
</feature>
<feature type="transmembrane region" description="Helical" evidence="12">
    <location>
        <begin position="35"/>
        <end position="55"/>
    </location>
</feature>
<dbReference type="EC" id="4.1.1.65" evidence="11"/>
<comment type="similarity">
    <text evidence="11">Belongs to the phosphatidylserine decarboxylase family. PSD-A subfamily.</text>
</comment>
<keyword evidence="2 11" id="KW-0444">Lipid biosynthesis</keyword>
<comment type="cofactor">
    <cofactor evidence="11">
        <name>pyruvate</name>
        <dbReference type="ChEBI" id="CHEBI:15361"/>
    </cofactor>
    <text evidence="11">Binds 1 pyruvoyl group covalently per subunit.</text>
</comment>